<dbReference type="InterPro" id="IPR050621">
    <property type="entry name" value="Tudor_domain_containing"/>
</dbReference>
<keyword evidence="1" id="KW-0175">Coiled coil</keyword>
<feature type="compositionally biased region" description="Basic and acidic residues" evidence="2">
    <location>
        <begin position="2085"/>
        <end position="2094"/>
    </location>
</feature>
<feature type="domain" description="Tudor" evidence="3">
    <location>
        <begin position="1665"/>
        <end position="1723"/>
    </location>
</feature>
<dbReference type="PANTHER" id="PTHR22948">
    <property type="entry name" value="TUDOR DOMAIN CONTAINING PROTEIN"/>
    <property type="match status" value="1"/>
</dbReference>
<feature type="compositionally biased region" description="Low complexity" evidence="2">
    <location>
        <begin position="2074"/>
        <end position="2084"/>
    </location>
</feature>
<feature type="compositionally biased region" description="Basic and acidic residues" evidence="2">
    <location>
        <begin position="2025"/>
        <end position="2060"/>
    </location>
</feature>
<name>A0A9N9MTD0_9CUCU</name>
<evidence type="ECO:0000256" key="1">
    <source>
        <dbReference type="SAM" id="Coils"/>
    </source>
</evidence>
<feature type="domain" description="Tudor" evidence="3">
    <location>
        <begin position="1277"/>
        <end position="1335"/>
    </location>
</feature>
<feature type="compositionally biased region" description="Low complexity" evidence="2">
    <location>
        <begin position="2116"/>
        <end position="2125"/>
    </location>
</feature>
<feature type="region of interest" description="Disordered" evidence="2">
    <location>
        <begin position="1855"/>
        <end position="2153"/>
    </location>
</feature>
<feature type="coiled-coil region" evidence="1">
    <location>
        <begin position="1460"/>
        <end position="1487"/>
    </location>
</feature>
<feature type="region of interest" description="Disordered" evidence="2">
    <location>
        <begin position="1378"/>
        <end position="1397"/>
    </location>
</feature>
<proteinExistence type="predicted"/>
<sequence>MDTPREPPPALNLLVTTVEKEHPFLKVWGQVDKTSVLYVEQFLMGITPQFEQGFFKIPFENLQVNALVCVKYKDHKYYRAKILSVDHLNPGFIEVFFTDYGNKDIVATDNVRSTHAFPDAFLNIPPSAHPFILAEGHCPVEGNWNDHLFQTISKQLKYREVQCQVVAQTCNLYLAKFYIDRNDLGMIFINQGLLQAIPLASQQAVLLSMNLLTREKASAAPAVPAVPAVTEINTYKACTLEPNQQYAVYVSFVNEGPTHFSVQLKQSENLLAKLMKEINEMNLRLLEDVPLPGTICLARCEEDGNVCRAVVTNEVDTQFKVFYVDFGNYETISLEMLYQIPFKYVLPKVMAIRVALEGVEKPTVTMEMLKAFKKFVDNRLLHMKVLPSLKKSAITKCELWDPATKTSALDVILRAAQHAYPEPLLLNRGCTQPIKVSYVFSCNRFYVQLTSKEGELSKLMEELQVSCQSNQPVSDLKIGLPCAALFEEDQLWYRSQIVDIISKDQIKVRYIDYGNEEVVGTKNLQMVEGELLTVLRPQAIECCLNGYQNMGEDLTRDAFLEQLILEQSFTMKVSEMLGNKALVELIDSNNYNVASLLLDKIAASKSQVAPVLVQAGNTLQHRKSIDTSDNHRDHRKPAREWGNDKNESRSDDKQWRNENNSRVISSSISWRIKKHLKLLLNDGNLNDRSAEGGSWRGENRSFNHNERSNDRDGDRNPKYNASDRFNRNKFEKGSDSKHNNWNNKENGFQNKPSWSSPVNESAPGVDTWGDDSTSPVPQNTFEDGRNRDDRFGGRKKFEGNREDRGNQGENKGGWNNENRGDRGGWKNEDRGDREGWKNDDRGDRGGWKNNDRGDRGGWKNDDKGDRGGWQNKGDGFKKDFKNKFNKHKRDGNDFDSSGSEKSFKKGGRKERNDYGGGTRFQNSHAPAPIDAVPATATYKQQEVVGTEGTVVISWFHNPGHFYCQLQSGQSEFKTLMEEIQQFYKNRKPEKSVVGAPVICQFPEDNVLYRAKILEVPGDQYKVCYVDFGNVSNVTKVWPVDKKFMEMPAQAICCALSGICPNGENWPDAATFNQYFSSECYKTIFVEKYEERTYLQLWNNQDEISQLLLQANLALPTAPAPIEGAIEIPFLLNQQLRVILKSVNNLSDIIVALESGVVITCKAHNLEMASDVFEDVLKSYLEQTLIIYVDNILETTLDVTFYDNEGNKLIILTPDEGALDTVDPLCQCPVLSSQIYGYVSHANDTSVFIQPSVYVNQMTECLNKMYEAYENIVQEASLIPEEGFVYAVHSSDANWYRGRVDSFDDEKATVFYVDYGNSEDVAFSELRELKSEFNVPDIMCLQVLVPSGSAASFLEKDVLATIHYGENGWEGTVQEFSQESQLPQASEEATSVNRSSLATEHGQSSIETIRFEPDIIEGAQINTEIIEKDAQIEQQLPEIEQHGIPVIVSHIDSPTQFYVQFDESSVALQELQDKLQETVEEMPVLENITVGAFCAAPYSVDHQWYRAEVLDADEDITTVRFIDYGNTDVINNKTTQIRTLPSSLLALAIYAARCSLKLKSSDEEWGQQALELFENLANSKNMSAEFIIQDEKTNIVELFANGVNIKDALLAENLAVPCEIENKATCFVSHLSSPSEFWVQMENCIDELEWIAEQLSVAEQFPELEDTTPGTLCAALFPDDEMWYRARILSNTIAGIELLFIDYGNSCVSSSLRQLPEGLVVTSPLAQKCSLQRPEDVPHWTKQAQEKFSEISAEGQTIFEIKKITTGETATVELLLHGENIVKMLLEVGNSLDLSDIQKTDDYLGLSGDLVIDHQAVGDYLDPMHSKDRKQDADSDVNMLSIITIDDSLDVEVSVEKGEESTEKSEEFKETGEESLLKDEESFEQHEEYIEEAKNKNTIQVSESEKGEESIQKDEESIERVNESLETDDEVESIERREETIEQHEECLEKDEDRNTTRGSETDSGHHSEPEAVKAEEKVTMENQNDEKATQEEEQIEIDAEESKKKEVDQFEETQNVLDSETVPDEADKFEVAEGEAVEKVVKEIEKLQIDSEGVSDEKSQTKSTAASPIPNFPSAASSRSSSIDRSSRSHDDKIVPASVSRPHSPLPNDDEEKPLSRPSSSLSGRLSHDNKIVPSSVSRPQTPLPDVKESAEN</sequence>
<dbReference type="FunFam" id="2.30.30.140:FF:000018">
    <property type="entry name" value="Serine/threonine-protein kinase 31"/>
    <property type="match status" value="2"/>
</dbReference>
<organism evidence="4 5">
    <name type="scientific">Ceutorhynchus assimilis</name>
    <name type="common">cabbage seed weevil</name>
    <dbReference type="NCBI Taxonomy" id="467358"/>
    <lineage>
        <taxon>Eukaryota</taxon>
        <taxon>Metazoa</taxon>
        <taxon>Ecdysozoa</taxon>
        <taxon>Arthropoda</taxon>
        <taxon>Hexapoda</taxon>
        <taxon>Insecta</taxon>
        <taxon>Pterygota</taxon>
        <taxon>Neoptera</taxon>
        <taxon>Endopterygota</taxon>
        <taxon>Coleoptera</taxon>
        <taxon>Polyphaga</taxon>
        <taxon>Cucujiformia</taxon>
        <taxon>Curculionidae</taxon>
        <taxon>Ceutorhynchinae</taxon>
        <taxon>Ceutorhynchus</taxon>
    </lineage>
</organism>
<dbReference type="SUPFAM" id="SSF63748">
    <property type="entry name" value="Tudor/PWWP/MBT"/>
    <property type="match status" value="7"/>
</dbReference>
<feature type="compositionally biased region" description="Basic and acidic residues" evidence="2">
    <location>
        <begin position="697"/>
        <end position="717"/>
    </location>
</feature>
<feature type="domain" description="Tudor" evidence="3">
    <location>
        <begin position="1486"/>
        <end position="1546"/>
    </location>
</feature>
<feature type="compositionally biased region" description="Basic and acidic residues" evidence="2">
    <location>
        <begin position="1932"/>
        <end position="1990"/>
    </location>
</feature>
<feature type="compositionally biased region" description="Polar residues" evidence="2">
    <location>
        <begin position="770"/>
        <end position="781"/>
    </location>
</feature>
<evidence type="ECO:0000256" key="2">
    <source>
        <dbReference type="SAM" id="MobiDB-lite"/>
    </source>
</evidence>
<gene>
    <name evidence="4" type="ORF">CEUTPL_LOCUS8772</name>
</gene>
<dbReference type="CDD" id="cd20379">
    <property type="entry name" value="Tudor_dTUD-like"/>
    <property type="match status" value="1"/>
</dbReference>
<keyword evidence="5" id="KW-1185">Reference proteome</keyword>
<dbReference type="OrthoDB" id="9989103at2759"/>
<dbReference type="Gene3D" id="2.40.50.90">
    <property type="match status" value="5"/>
</dbReference>
<feature type="compositionally biased region" description="Polar residues" evidence="2">
    <location>
        <begin position="739"/>
        <end position="759"/>
    </location>
</feature>
<feature type="compositionally biased region" description="Basic and acidic residues" evidence="2">
    <location>
        <begin position="782"/>
        <end position="806"/>
    </location>
</feature>
<evidence type="ECO:0000313" key="4">
    <source>
        <dbReference type="EMBL" id="CAG9768225.1"/>
    </source>
</evidence>
<feature type="domain" description="Tudor" evidence="3">
    <location>
        <begin position="61"/>
        <end position="124"/>
    </location>
</feature>
<dbReference type="PROSITE" id="PS50304">
    <property type="entry name" value="TUDOR"/>
    <property type="match status" value="7"/>
</dbReference>
<feature type="compositionally biased region" description="Basic and acidic residues" evidence="2">
    <location>
        <begin position="1902"/>
        <end position="1922"/>
    </location>
</feature>
<feature type="domain" description="Tudor" evidence="3">
    <location>
        <begin position="475"/>
        <end position="534"/>
    </location>
</feature>
<feature type="domain" description="Tudor" evidence="3">
    <location>
        <begin position="990"/>
        <end position="1048"/>
    </location>
</feature>
<dbReference type="SMART" id="SM00333">
    <property type="entry name" value="TUDOR"/>
    <property type="match status" value="7"/>
</dbReference>
<feature type="compositionally biased region" description="Basic and acidic residues" evidence="2">
    <location>
        <begin position="724"/>
        <end position="738"/>
    </location>
</feature>
<accession>A0A9N9MTD0</accession>
<evidence type="ECO:0000259" key="3">
    <source>
        <dbReference type="PROSITE" id="PS50304"/>
    </source>
</evidence>
<feature type="compositionally biased region" description="Basic and acidic residues" evidence="2">
    <location>
        <begin position="1855"/>
        <end position="1894"/>
    </location>
</feature>
<dbReference type="PANTHER" id="PTHR22948:SF29">
    <property type="entry name" value="FI02030P-RELATED"/>
    <property type="match status" value="1"/>
</dbReference>
<dbReference type="EMBL" id="OU892280">
    <property type="protein sequence ID" value="CAG9768225.1"/>
    <property type="molecule type" value="Genomic_DNA"/>
</dbReference>
<feature type="region of interest" description="Disordered" evidence="2">
    <location>
        <begin position="620"/>
        <end position="658"/>
    </location>
</feature>
<dbReference type="GO" id="GO:0005737">
    <property type="term" value="C:cytoplasm"/>
    <property type="evidence" value="ECO:0007669"/>
    <property type="project" value="UniProtKB-ARBA"/>
</dbReference>
<feature type="compositionally biased region" description="Polar residues" evidence="2">
    <location>
        <begin position="807"/>
        <end position="817"/>
    </location>
</feature>
<protein>
    <recommendedName>
        <fullName evidence="3">Tudor domain-containing protein</fullName>
    </recommendedName>
</protein>
<feature type="compositionally biased region" description="Basic and acidic residues" evidence="2">
    <location>
        <begin position="818"/>
        <end position="866"/>
    </location>
</feature>
<reference evidence="4" key="1">
    <citation type="submission" date="2022-01" db="EMBL/GenBank/DDBJ databases">
        <authorList>
            <person name="King R."/>
        </authorList>
    </citation>
    <scope>NUCLEOTIDE SEQUENCE</scope>
</reference>
<dbReference type="Pfam" id="PF00567">
    <property type="entry name" value="TUDOR"/>
    <property type="match status" value="7"/>
</dbReference>
<feature type="region of interest" description="Disordered" evidence="2">
    <location>
        <begin position="683"/>
        <end position="928"/>
    </location>
</feature>
<dbReference type="InterPro" id="IPR035437">
    <property type="entry name" value="SNase_OB-fold_sf"/>
</dbReference>
<dbReference type="InterPro" id="IPR002999">
    <property type="entry name" value="Tudor"/>
</dbReference>
<feature type="compositionally biased region" description="Basic and acidic residues" evidence="2">
    <location>
        <begin position="623"/>
        <end position="656"/>
    </location>
</feature>
<dbReference type="Proteomes" id="UP001152799">
    <property type="component" value="Chromosome 4"/>
</dbReference>
<dbReference type="Gene3D" id="2.30.30.140">
    <property type="match status" value="7"/>
</dbReference>
<feature type="domain" description="Tudor" evidence="3">
    <location>
        <begin position="289"/>
        <end position="347"/>
    </location>
</feature>
<evidence type="ECO:0000313" key="5">
    <source>
        <dbReference type="Proteomes" id="UP001152799"/>
    </source>
</evidence>